<gene>
    <name evidence="2" type="ORF">BS47DRAFT_447785</name>
</gene>
<evidence type="ECO:0000313" key="2">
    <source>
        <dbReference type="EMBL" id="KAF9517845.1"/>
    </source>
</evidence>
<name>A0A9P6B6I2_9AGAM</name>
<organism evidence="2 3">
    <name type="scientific">Hydnum rufescens UP504</name>
    <dbReference type="NCBI Taxonomy" id="1448309"/>
    <lineage>
        <taxon>Eukaryota</taxon>
        <taxon>Fungi</taxon>
        <taxon>Dikarya</taxon>
        <taxon>Basidiomycota</taxon>
        <taxon>Agaricomycotina</taxon>
        <taxon>Agaricomycetes</taxon>
        <taxon>Cantharellales</taxon>
        <taxon>Hydnaceae</taxon>
        <taxon>Hydnum</taxon>
    </lineage>
</organism>
<dbReference type="GO" id="GO:0003676">
    <property type="term" value="F:nucleic acid binding"/>
    <property type="evidence" value="ECO:0007669"/>
    <property type="project" value="InterPro"/>
</dbReference>
<dbReference type="EMBL" id="MU128929">
    <property type="protein sequence ID" value="KAF9517845.1"/>
    <property type="molecule type" value="Genomic_DNA"/>
</dbReference>
<evidence type="ECO:0000313" key="3">
    <source>
        <dbReference type="Proteomes" id="UP000886523"/>
    </source>
</evidence>
<feature type="compositionally biased region" description="Basic and acidic residues" evidence="1">
    <location>
        <begin position="180"/>
        <end position="189"/>
    </location>
</feature>
<protein>
    <submittedName>
        <fullName evidence="2">Uncharacterized protein</fullName>
    </submittedName>
</protein>
<comment type="caution">
    <text evidence="2">The sequence shown here is derived from an EMBL/GenBank/DDBJ whole genome shotgun (WGS) entry which is preliminary data.</text>
</comment>
<dbReference type="SUPFAM" id="SSF54928">
    <property type="entry name" value="RNA-binding domain, RBD"/>
    <property type="match status" value="1"/>
</dbReference>
<feature type="compositionally biased region" description="Polar residues" evidence="1">
    <location>
        <begin position="223"/>
        <end position="238"/>
    </location>
</feature>
<feature type="compositionally biased region" description="Polar residues" evidence="1">
    <location>
        <begin position="66"/>
        <end position="75"/>
    </location>
</feature>
<dbReference type="AlphaFoldDB" id="A0A9P6B6I2"/>
<reference evidence="2" key="1">
    <citation type="journal article" date="2020" name="Nat. Commun.">
        <title>Large-scale genome sequencing of mycorrhizal fungi provides insights into the early evolution of symbiotic traits.</title>
        <authorList>
            <person name="Miyauchi S."/>
            <person name="Kiss E."/>
            <person name="Kuo A."/>
            <person name="Drula E."/>
            <person name="Kohler A."/>
            <person name="Sanchez-Garcia M."/>
            <person name="Morin E."/>
            <person name="Andreopoulos B."/>
            <person name="Barry K.W."/>
            <person name="Bonito G."/>
            <person name="Buee M."/>
            <person name="Carver A."/>
            <person name="Chen C."/>
            <person name="Cichocki N."/>
            <person name="Clum A."/>
            <person name="Culley D."/>
            <person name="Crous P.W."/>
            <person name="Fauchery L."/>
            <person name="Girlanda M."/>
            <person name="Hayes R.D."/>
            <person name="Keri Z."/>
            <person name="LaButti K."/>
            <person name="Lipzen A."/>
            <person name="Lombard V."/>
            <person name="Magnuson J."/>
            <person name="Maillard F."/>
            <person name="Murat C."/>
            <person name="Nolan M."/>
            <person name="Ohm R.A."/>
            <person name="Pangilinan J."/>
            <person name="Pereira M.F."/>
            <person name="Perotto S."/>
            <person name="Peter M."/>
            <person name="Pfister S."/>
            <person name="Riley R."/>
            <person name="Sitrit Y."/>
            <person name="Stielow J.B."/>
            <person name="Szollosi G."/>
            <person name="Zifcakova L."/>
            <person name="Stursova M."/>
            <person name="Spatafora J.W."/>
            <person name="Tedersoo L."/>
            <person name="Vaario L.M."/>
            <person name="Yamada A."/>
            <person name="Yan M."/>
            <person name="Wang P."/>
            <person name="Xu J."/>
            <person name="Bruns T."/>
            <person name="Baldrian P."/>
            <person name="Vilgalys R."/>
            <person name="Dunand C."/>
            <person name="Henrissat B."/>
            <person name="Grigoriev I.V."/>
            <person name="Hibbett D."/>
            <person name="Nagy L.G."/>
            <person name="Martin F.M."/>
        </authorList>
    </citation>
    <scope>NUCLEOTIDE SEQUENCE</scope>
    <source>
        <strain evidence="2">UP504</strain>
    </source>
</reference>
<dbReference type="InterPro" id="IPR035979">
    <property type="entry name" value="RBD_domain_sf"/>
</dbReference>
<proteinExistence type="predicted"/>
<accession>A0A9P6B6I2</accession>
<sequence>MIRQNEEFRPMLSMFLGRRITVEPSYRQGWRIDSMKPVDSKSLTPPGRKEQSDGDEGPSTSHRRSSLSGTPSTGKPSKASEDSSISPIDQVFLSGLNNGVTVKILEDFGLKFGSVIYGRFDSVDPSLGTLGFVPGSNINRIVERMDNQVLCGSHISAFSALTPRKNDRSPQSKESPLHPIRNDHLDPSKRYTPYPPRPPRGDYAAVSQNRGGSIDTHEDRSEPSASSSKANHPSTLSP</sequence>
<keyword evidence="3" id="KW-1185">Reference proteome</keyword>
<dbReference type="Proteomes" id="UP000886523">
    <property type="component" value="Unassembled WGS sequence"/>
</dbReference>
<feature type="region of interest" description="Disordered" evidence="1">
    <location>
        <begin position="161"/>
        <end position="238"/>
    </location>
</feature>
<feature type="region of interest" description="Disordered" evidence="1">
    <location>
        <begin position="31"/>
        <end position="84"/>
    </location>
</feature>
<evidence type="ECO:0000256" key="1">
    <source>
        <dbReference type="SAM" id="MobiDB-lite"/>
    </source>
</evidence>